<evidence type="ECO:0000313" key="1">
    <source>
        <dbReference type="EMBL" id="MEV5506616.1"/>
    </source>
</evidence>
<proteinExistence type="predicted"/>
<evidence type="ECO:0000313" key="2">
    <source>
        <dbReference type="Proteomes" id="UP001552594"/>
    </source>
</evidence>
<organism evidence="1 2">
    <name type="scientific">Streptomyces orinoci</name>
    <name type="common">Streptoverticillium orinoci</name>
    <dbReference type="NCBI Taxonomy" id="67339"/>
    <lineage>
        <taxon>Bacteria</taxon>
        <taxon>Bacillati</taxon>
        <taxon>Actinomycetota</taxon>
        <taxon>Actinomycetes</taxon>
        <taxon>Kitasatosporales</taxon>
        <taxon>Streptomycetaceae</taxon>
        <taxon>Streptomyces</taxon>
    </lineage>
</organism>
<keyword evidence="2" id="KW-1185">Reference proteome</keyword>
<name>A0ABV3JUQ6_STRON</name>
<reference evidence="1 2" key="1">
    <citation type="submission" date="2024-06" db="EMBL/GenBank/DDBJ databases">
        <title>The Natural Products Discovery Center: Release of the First 8490 Sequenced Strains for Exploring Actinobacteria Biosynthetic Diversity.</title>
        <authorList>
            <person name="Kalkreuter E."/>
            <person name="Kautsar S.A."/>
            <person name="Yang D."/>
            <person name="Bader C.D."/>
            <person name="Teijaro C.N."/>
            <person name="Fluegel L."/>
            <person name="Davis C.M."/>
            <person name="Simpson J.R."/>
            <person name="Lauterbach L."/>
            <person name="Steele A.D."/>
            <person name="Gui C."/>
            <person name="Meng S."/>
            <person name="Li G."/>
            <person name="Viehrig K."/>
            <person name="Ye F."/>
            <person name="Su P."/>
            <person name="Kiefer A.F."/>
            <person name="Nichols A."/>
            <person name="Cepeda A.J."/>
            <person name="Yan W."/>
            <person name="Fan B."/>
            <person name="Jiang Y."/>
            <person name="Adhikari A."/>
            <person name="Zheng C.-J."/>
            <person name="Schuster L."/>
            <person name="Cowan T.M."/>
            <person name="Smanski M.J."/>
            <person name="Chevrette M.G."/>
            <person name="De Carvalho L.P.S."/>
            <person name="Shen B."/>
        </authorList>
    </citation>
    <scope>NUCLEOTIDE SEQUENCE [LARGE SCALE GENOMIC DNA]</scope>
    <source>
        <strain evidence="1 2">NPDC052347</strain>
    </source>
</reference>
<dbReference type="RefSeq" id="WP_277751791.1">
    <property type="nucleotide sequence ID" value="NZ_JBFAUK010000005.1"/>
</dbReference>
<accession>A0ABV3JUQ6</accession>
<sequence>MDAIAWLLIPLAAERGRRGHGWADLRRYHHSRTALSRIVGEQS</sequence>
<comment type="caution">
    <text evidence="1">The sequence shown here is derived from an EMBL/GenBank/DDBJ whole genome shotgun (WGS) entry which is preliminary data.</text>
</comment>
<dbReference type="Proteomes" id="UP001552594">
    <property type="component" value="Unassembled WGS sequence"/>
</dbReference>
<protein>
    <recommendedName>
        <fullName evidence="3">Transposase</fullName>
    </recommendedName>
</protein>
<evidence type="ECO:0008006" key="3">
    <source>
        <dbReference type="Google" id="ProtNLM"/>
    </source>
</evidence>
<dbReference type="EMBL" id="JBFAUK010000005">
    <property type="protein sequence ID" value="MEV5506616.1"/>
    <property type="molecule type" value="Genomic_DNA"/>
</dbReference>
<gene>
    <name evidence="1" type="ORF">AB0L16_09065</name>
</gene>